<evidence type="ECO:0000256" key="4">
    <source>
        <dbReference type="ARBA" id="ARBA00022833"/>
    </source>
</evidence>
<evidence type="ECO:0000256" key="2">
    <source>
        <dbReference type="ARBA" id="ARBA00006817"/>
    </source>
</evidence>
<evidence type="ECO:0000313" key="8">
    <source>
        <dbReference type="Proteomes" id="UP000700706"/>
    </source>
</evidence>
<dbReference type="InterPro" id="IPR013538">
    <property type="entry name" value="ASHA1/2-like_C"/>
</dbReference>
<dbReference type="PANTHER" id="PTHR33337">
    <property type="entry name" value="GFA DOMAIN-CONTAINING PROTEIN"/>
    <property type="match status" value="1"/>
</dbReference>
<evidence type="ECO:0000256" key="1">
    <source>
        <dbReference type="ARBA" id="ARBA00005495"/>
    </source>
</evidence>
<evidence type="ECO:0000256" key="5">
    <source>
        <dbReference type="ARBA" id="ARBA00023239"/>
    </source>
</evidence>
<dbReference type="SUPFAM" id="SSF55961">
    <property type="entry name" value="Bet v1-like"/>
    <property type="match status" value="1"/>
</dbReference>
<dbReference type="SUPFAM" id="SSF51316">
    <property type="entry name" value="Mss4-like"/>
    <property type="match status" value="1"/>
</dbReference>
<dbReference type="InterPro" id="IPR023393">
    <property type="entry name" value="START-like_dom_sf"/>
</dbReference>
<dbReference type="Gene3D" id="3.30.530.20">
    <property type="match status" value="1"/>
</dbReference>
<feature type="domain" description="CENP-V/GFA" evidence="6">
    <location>
        <begin position="168"/>
        <end position="286"/>
    </location>
</feature>
<proteinExistence type="inferred from homology"/>
<reference evidence="7" key="1">
    <citation type="submission" date="2020-06" db="EMBL/GenBank/DDBJ databases">
        <title>Stable isotope informed genome-resolved metagenomics uncovers potential trophic interactions in rhizosphere soil.</title>
        <authorList>
            <person name="Starr E.P."/>
            <person name="Shi S."/>
            <person name="Blazewicz S.J."/>
            <person name="Koch B.J."/>
            <person name="Probst A.J."/>
            <person name="Hungate B.A."/>
            <person name="Pett-Ridge J."/>
            <person name="Firestone M.K."/>
            <person name="Banfield J.F."/>
        </authorList>
    </citation>
    <scope>NUCLEOTIDE SEQUENCE</scope>
    <source>
        <strain evidence="7">YM_69_17</strain>
    </source>
</reference>
<comment type="similarity">
    <text evidence="2">Belongs to the AHA1 family.</text>
</comment>
<dbReference type="PROSITE" id="PS51891">
    <property type="entry name" value="CENP_V_GFA"/>
    <property type="match status" value="1"/>
</dbReference>
<accession>A0A952FN91</accession>
<dbReference type="Proteomes" id="UP000700706">
    <property type="component" value="Unassembled WGS sequence"/>
</dbReference>
<gene>
    <name evidence="7" type="ORF">JF625_24115</name>
</gene>
<protein>
    <submittedName>
        <fullName evidence="7">GFA family protein</fullName>
    </submittedName>
</protein>
<keyword evidence="5" id="KW-0456">Lyase</keyword>
<evidence type="ECO:0000256" key="3">
    <source>
        <dbReference type="ARBA" id="ARBA00022723"/>
    </source>
</evidence>
<dbReference type="Pfam" id="PF08327">
    <property type="entry name" value="AHSA1"/>
    <property type="match status" value="1"/>
</dbReference>
<sequence>MNDIAPRSGSGTQDIVVDTDFRHPPETIWRMLTTSDLIGRWMMVPTGFEPVEGARFTFQTTPAGAWDGVIRCQVLEVIPNARLVHSWTGGHEGNAGYGSRLDTVITWTLVATETGTRLRLVHSGFVPARNESALATFGEGWKKVVANIGAIADEGGPSRQEDEAGEPWAGGCACGAIRYEIAAEPIFMNDCQCRDCQLRSGTGHGSYLTFLSAGVKTLTGEATRWDIVADNGNVKSHAFCPVCGSPVYLTSAAKPDFFTVHAATLDDPGRFRPQVVTYRIRGHAWDRIDETLPQFEKMPPM</sequence>
<dbReference type="CDD" id="cd07814">
    <property type="entry name" value="SRPBCC_CalC_Aha1-like"/>
    <property type="match status" value="1"/>
</dbReference>
<dbReference type="GO" id="GO:0016846">
    <property type="term" value="F:carbon-sulfur lyase activity"/>
    <property type="evidence" value="ECO:0007669"/>
    <property type="project" value="InterPro"/>
</dbReference>
<dbReference type="Pfam" id="PF04828">
    <property type="entry name" value="GFA"/>
    <property type="match status" value="1"/>
</dbReference>
<dbReference type="InterPro" id="IPR006913">
    <property type="entry name" value="CENP-V/GFA"/>
</dbReference>
<dbReference type="AlphaFoldDB" id="A0A952FN91"/>
<comment type="caution">
    <text evidence="7">The sequence shown here is derived from an EMBL/GenBank/DDBJ whole genome shotgun (WGS) entry which is preliminary data.</text>
</comment>
<keyword evidence="4" id="KW-0862">Zinc</keyword>
<dbReference type="EMBL" id="JAEKLZ010000376">
    <property type="protein sequence ID" value="MBW8728218.1"/>
    <property type="molecule type" value="Genomic_DNA"/>
</dbReference>
<keyword evidence="3" id="KW-0479">Metal-binding</keyword>
<dbReference type="Gene3D" id="3.90.1590.10">
    <property type="entry name" value="glutathione-dependent formaldehyde- activating enzyme (gfa)"/>
    <property type="match status" value="1"/>
</dbReference>
<comment type="similarity">
    <text evidence="1">Belongs to the Gfa family.</text>
</comment>
<organism evidence="7 8">
    <name type="scientific">Inquilinus limosus</name>
    <dbReference type="NCBI Taxonomy" id="171674"/>
    <lineage>
        <taxon>Bacteria</taxon>
        <taxon>Pseudomonadati</taxon>
        <taxon>Pseudomonadota</taxon>
        <taxon>Alphaproteobacteria</taxon>
        <taxon>Rhodospirillales</taxon>
        <taxon>Rhodospirillaceae</taxon>
        <taxon>Inquilinus</taxon>
    </lineage>
</organism>
<dbReference type="PANTHER" id="PTHR33337:SF40">
    <property type="entry name" value="CENP-V_GFA DOMAIN-CONTAINING PROTEIN-RELATED"/>
    <property type="match status" value="1"/>
</dbReference>
<evidence type="ECO:0000313" key="7">
    <source>
        <dbReference type="EMBL" id="MBW8728218.1"/>
    </source>
</evidence>
<dbReference type="InterPro" id="IPR011057">
    <property type="entry name" value="Mss4-like_sf"/>
</dbReference>
<dbReference type="GO" id="GO:0046872">
    <property type="term" value="F:metal ion binding"/>
    <property type="evidence" value="ECO:0007669"/>
    <property type="project" value="UniProtKB-KW"/>
</dbReference>
<evidence type="ECO:0000259" key="6">
    <source>
        <dbReference type="PROSITE" id="PS51891"/>
    </source>
</evidence>
<name>A0A952FN91_9PROT</name>